<proteinExistence type="predicted"/>
<reference evidence="2" key="1">
    <citation type="submission" date="2020-08" db="EMBL/GenBank/DDBJ databases">
        <title>Multicomponent nature underlies the extraordinary mechanical properties of spider dragline silk.</title>
        <authorList>
            <person name="Kono N."/>
            <person name="Nakamura H."/>
            <person name="Mori M."/>
            <person name="Yoshida Y."/>
            <person name="Ohtoshi R."/>
            <person name="Malay A.D."/>
            <person name="Moran D.A.P."/>
            <person name="Tomita M."/>
            <person name="Numata K."/>
            <person name="Arakawa K."/>
        </authorList>
    </citation>
    <scope>NUCLEOTIDE SEQUENCE</scope>
</reference>
<name>A0A8X6WDU8_TRICX</name>
<evidence type="ECO:0000313" key="2">
    <source>
        <dbReference type="EMBL" id="GFY32579.1"/>
    </source>
</evidence>
<evidence type="ECO:0000256" key="1">
    <source>
        <dbReference type="SAM" id="MobiDB-lite"/>
    </source>
</evidence>
<dbReference type="EMBL" id="BMAU01021403">
    <property type="protein sequence ID" value="GFY32579.1"/>
    <property type="molecule type" value="Genomic_DNA"/>
</dbReference>
<comment type="caution">
    <text evidence="2">The sequence shown here is derived from an EMBL/GenBank/DDBJ whole genome shotgun (WGS) entry which is preliminary data.</text>
</comment>
<keyword evidence="3" id="KW-1185">Reference proteome</keyword>
<feature type="region of interest" description="Disordered" evidence="1">
    <location>
        <begin position="305"/>
        <end position="356"/>
    </location>
</feature>
<gene>
    <name evidence="2" type="ORF">TNCV_673341</name>
</gene>
<feature type="compositionally biased region" description="Low complexity" evidence="1">
    <location>
        <begin position="305"/>
        <end position="318"/>
    </location>
</feature>
<protein>
    <submittedName>
        <fullName evidence="2">Uncharacterized protein</fullName>
    </submittedName>
</protein>
<accession>A0A8X6WDU8</accession>
<dbReference type="Proteomes" id="UP000887159">
    <property type="component" value="Unassembled WGS sequence"/>
</dbReference>
<feature type="compositionally biased region" description="Pro residues" evidence="1">
    <location>
        <begin position="337"/>
        <end position="346"/>
    </location>
</feature>
<feature type="compositionally biased region" description="Polar residues" evidence="1">
    <location>
        <begin position="129"/>
        <end position="138"/>
    </location>
</feature>
<feature type="region of interest" description="Disordered" evidence="1">
    <location>
        <begin position="116"/>
        <end position="187"/>
    </location>
</feature>
<feature type="compositionally biased region" description="Polar residues" evidence="1">
    <location>
        <begin position="146"/>
        <end position="157"/>
    </location>
</feature>
<sequence length="393" mass="45224">MEFPENTNQDAYTAAYTEFHKPWESNMNTLVTQLNSCRTSDECFIVIRNTVDSKLRELPFNIEETQVAALRNLSDILDEARFFTHQKKWEIAEQNKPLKAQINAWRIHNKPLKAPFQVVINRKRRKSSGDNQSNTYSNAKKRTDMAPTQNRHSQLPSEDNMDHSAQESTSTENGHSDGAAPQEKKNHVPPIIIDNVTNQAVLLKHLQNLTKLKLEAKLICTKLRNYPRTAYAYHRIRKCIHESSLEVNTYMLPEDTLRKGLWKAHRPKAKKLSVRRRIFWVAPKSQKIKWKRRKKTTMALSSLTRSSTTPLRLLKSTSGSGEPRMPHNANSRITAPPKTPPKPHPQLNPAAISNQPTTSLINSITRHYRWTEDSQSVNLIQRIVVARSFADQF</sequence>
<evidence type="ECO:0000313" key="3">
    <source>
        <dbReference type="Proteomes" id="UP000887159"/>
    </source>
</evidence>
<dbReference type="AlphaFoldDB" id="A0A8X6WDU8"/>
<organism evidence="2 3">
    <name type="scientific">Trichonephila clavipes</name>
    <name type="common">Golden silk orbweaver</name>
    <name type="synonym">Nephila clavipes</name>
    <dbReference type="NCBI Taxonomy" id="2585209"/>
    <lineage>
        <taxon>Eukaryota</taxon>
        <taxon>Metazoa</taxon>
        <taxon>Ecdysozoa</taxon>
        <taxon>Arthropoda</taxon>
        <taxon>Chelicerata</taxon>
        <taxon>Arachnida</taxon>
        <taxon>Araneae</taxon>
        <taxon>Araneomorphae</taxon>
        <taxon>Entelegynae</taxon>
        <taxon>Araneoidea</taxon>
        <taxon>Nephilidae</taxon>
        <taxon>Trichonephila</taxon>
    </lineage>
</organism>